<dbReference type="InterPro" id="IPR018297">
    <property type="entry name" value="A/G_cyclase_CS"/>
</dbReference>
<dbReference type="PANTHER" id="PTHR45655:SF13">
    <property type="entry name" value="SOLUBLE GUANYLATE CYCLASE GCY-32-RELATED"/>
    <property type="match status" value="1"/>
</dbReference>
<dbReference type="PROSITE" id="PS00452">
    <property type="entry name" value="GUANYLATE_CYCLASE_1"/>
    <property type="match status" value="1"/>
</dbReference>
<reference evidence="5 6" key="1">
    <citation type="journal article" date="2024" name="Nat. Commun.">
        <title>Phylogenomics reveals the evolutionary origins of lichenization in chlorophyte algae.</title>
        <authorList>
            <person name="Puginier C."/>
            <person name="Libourel C."/>
            <person name="Otte J."/>
            <person name="Skaloud P."/>
            <person name="Haon M."/>
            <person name="Grisel S."/>
            <person name="Petersen M."/>
            <person name="Berrin J.G."/>
            <person name="Delaux P.M."/>
            <person name="Dal Grande F."/>
            <person name="Keller J."/>
        </authorList>
    </citation>
    <scope>NUCLEOTIDE SEQUENCE [LARGE SCALE GENOMIC DNA]</scope>
    <source>
        <strain evidence="5 6">SAG 216-7</strain>
    </source>
</reference>
<dbReference type="Gene3D" id="3.30.70.1230">
    <property type="entry name" value="Nucleotide cyclase"/>
    <property type="match status" value="1"/>
</dbReference>
<protein>
    <recommendedName>
        <fullName evidence="4">Guanylate cyclase domain-containing protein</fullName>
    </recommendedName>
</protein>
<feature type="domain" description="Guanylate cyclase" evidence="4">
    <location>
        <begin position="21"/>
        <end position="148"/>
    </location>
</feature>
<evidence type="ECO:0000256" key="2">
    <source>
        <dbReference type="ARBA" id="ARBA00023239"/>
    </source>
</evidence>
<dbReference type="PROSITE" id="PS50125">
    <property type="entry name" value="GUANYLATE_CYCLASE_2"/>
    <property type="match status" value="1"/>
</dbReference>
<keyword evidence="1" id="KW-0547">Nucleotide-binding</keyword>
<dbReference type="InterPro" id="IPR029787">
    <property type="entry name" value="Nucleotide_cyclase"/>
</dbReference>
<dbReference type="InterPro" id="IPR001054">
    <property type="entry name" value="A/G_cyclase"/>
</dbReference>
<dbReference type="SMART" id="SM00044">
    <property type="entry name" value="CYCc"/>
    <property type="match status" value="1"/>
</dbReference>
<dbReference type="SUPFAM" id="SSF55073">
    <property type="entry name" value="Nucleotide cyclase"/>
    <property type="match status" value="1"/>
</dbReference>
<evidence type="ECO:0000256" key="1">
    <source>
        <dbReference type="ARBA" id="ARBA00022741"/>
    </source>
</evidence>
<keyword evidence="2 3" id="KW-0456">Lyase</keyword>
<comment type="caution">
    <text evidence="5">The sequence shown here is derived from an EMBL/GenBank/DDBJ whole genome shotgun (WGS) entry which is preliminary data.</text>
</comment>
<evidence type="ECO:0000313" key="6">
    <source>
        <dbReference type="Proteomes" id="UP001491310"/>
    </source>
</evidence>
<accession>A0ABR2YQ52</accession>
<sequence>MDATAMQQTTPLYKQSYSDASVLVCRIVDEDDDLSTATALEQLRWLHRLHVAIDHVLRTVNATKVDMTGEVMHFVSGTENGDEDHAASLVSLAHALMTMSADMTLPTGQPLQLQMGLHSGQLVTGVVGNLALKYGVFGTTVTVARQLESLSSVGTLEQMPGKEGARTSYVGDTGLKCEEMPALWLDGVHWGADESNL</sequence>
<evidence type="ECO:0000313" key="5">
    <source>
        <dbReference type="EMBL" id="KAK9909159.1"/>
    </source>
</evidence>
<name>A0ABR2YQ52_9CHLO</name>
<dbReference type="PANTHER" id="PTHR45655">
    <property type="entry name" value="GUANYLATE CYCLASE SOLUBLE SUBUNIT BETA-2"/>
    <property type="match status" value="1"/>
</dbReference>
<dbReference type="EMBL" id="JALJOT010000007">
    <property type="protein sequence ID" value="KAK9909159.1"/>
    <property type="molecule type" value="Genomic_DNA"/>
</dbReference>
<organism evidence="5 6">
    <name type="scientific">Coccomyxa subellipsoidea</name>
    <dbReference type="NCBI Taxonomy" id="248742"/>
    <lineage>
        <taxon>Eukaryota</taxon>
        <taxon>Viridiplantae</taxon>
        <taxon>Chlorophyta</taxon>
        <taxon>core chlorophytes</taxon>
        <taxon>Trebouxiophyceae</taxon>
        <taxon>Trebouxiophyceae incertae sedis</taxon>
        <taxon>Coccomyxaceae</taxon>
        <taxon>Coccomyxa</taxon>
    </lineage>
</organism>
<dbReference type="CDD" id="cd07302">
    <property type="entry name" value="CHD"/>
    <property type="match status" value="1"/>
</dbReference>
<evidence type="ECO:0000256" key="3">
    <source>
        <dbReference type="RuleBase" id="RU000405"/>
    </source>
</evidence>
<keyword evidence="6" id="KW-1185">Reference proteome</keyword>
<gene>
    <name evidence="5" type="ORF">WJX75_007966</name>
</gene>
<proteinExistence type="inferred from homology"/>
<dbReference type="Pfam" id="PF00211">
    <property type="entry name" value="Guanylate_cyc"/>
    <property type="match status" value="1"/>
</dbReference>
<evidence type="ECO:0000259" key="4">
    <source>
        <dbReference type="PROSITE" id="PS50125"/>
    </source>
</evidence>
<dbReference type="Proteomes" id="UP001491310">
    <property type="component" value="Unassembled WGS sequence"/>
</dbReference>
<comment type="similarity">
    <text evidence="3">Belongs to the adenylyl cyclase class-4/guanylyl cyclase family.</text>
</comment>